<organism evidence="3 4">
    <name type="scientific">Kineosporia corallincola</name>
    <dbReference type="NCBI Taxonomy" id="2835133"/>
    <lineage>
        <taxon>Bacteria</taxon>
        <taxon>Bacillati</taxon>
        <taxon>Actinomycetota</taxon>
        <taxon>Actinomycetes</taxon>
        <taxon>Kineosporiales</taxon>
        <taxon>Kineosporiaceae</taxon>
        <taxon>Kineosporia</taxon>
    </lineage>
</organism>
<feature type="region of interest" description="Disordered" evidence="1">
    <location>
        <begin position="1"/>
        <end position="20"/>
    </location>
</feature>
<dbReference type="SMART" id="SM00347">
    <property type="entry name" value="HTH_MARR"/>
    <property type="match status" value="1"/>
</dbReference>
<dbReference type="PANTHER" id="PTHR33164">
    <property type="entry name" value="TRANSCRIPTIONAL REGULATOR, MARR FAMILY"/>
    <property type="match status" value="1"/>
</dbReference>
<dbReference type="InterPro" id="IPR039422">
    <property type="entry name" value="MarR/SlyA-like"/>
</dbReference>
<dbReference type="RefSeq" id="WP_214160423.1">
    <property type="nucleotide sequence ID" value="NZ_JAHBAY010000021.1"/>
</dbReference>
<evidence type="ECO:0000259" key="2">
    <source>
        <dbReference type="PROSITE" id="PS50995"/>
    </source>
</evidence>
<name>A0ABS5TSU5_9ACTN</name>
<proteinExistence type="predicted"/>
<evidence type="ECO:0000256" key="1">
    <source>
        <dbReference type="SAM" id="MobiDB-lite"/>
    </source>
</evidence>
<dbReference type="Gene3D" id="1.10.10.10">
    <property type="entry name" value="Winged helix-like DNA-binding domain superfamily/Winged helix DNA-binding domain"/>
    <property type="match status" value="1"/>
</dbReference>
<protein>
    <submittedName>
        <fullName evidence="3">MarR family transcriptional regulator</fullName>
    </submittedName>
</protein>
<gene>
    <name evidence="3" type="ORF">KIH74_33375</name>
</gene>
<dbReference type="SUPFAM" id="SSF46785">
    <property type="entry name" value="Winged helix' DNA-binding domain"/>
    <property type="match status" value="1"/>
</dbReference>
<dbReference type="PANTHER" id="PTHR33164:SF99">
    <property type="entry name" value="MARR FAMILY REGULATORY PROTEIN"/>
    <property type="match status" value="1"/>
</dbReference>
<feature type="domain" description="HTH marR-type" evidence="2">
    <location>
        <begin position="32"/>
        <end position="168"/>
    </location>
</feature>
<dbReference type="PROSITE" id="PS50995">
    <property type="entry name" value="HTH_MARR_2"/>
    <property type="match status" value="1"/>
</dbReference>
<evidence type="ECO:0000313" key="3">
    <source>
        <dbReference type="EMBL" id="MBT0773883.1"/>
    </source>
</evidence>
<comment type="caution">
    <text evidence="3">The sequence shown here is derived from an EMBL/GenBank/DDBJ whole genome shotgun (WGS) entry which is preliminary data.</text>
</comment>
<dbReference type="Pfam" id="PF12802">
    <property type="entry name" value="MarR_2"/>
    <property type="match status" value="1"/>
</dbReference>
<dbReference type="InterPro" id="IPR036388">
    <property type="entry name" value="WH-like_DNA-bd_sf"/>
</dbReference>
<sequence>MTDRHDGPGTAGLEIGYEGPERGGPPWLDRSAADAWLNLVAVMELLPVALDAQLVRDSDLSFAEFLCLAQLAEADGHALRLTDLAATTNLGLPRISRVAARLEKDGFVQRRVHEKDGRSRQVRLTDDGWGKLAEASAGHIGLVNEIFVNRLSAAQFEQLTAIGAALAEGLDTKGRVLARALHSRNERPGLSRDPAELRAGLNP</sequence>
<accession>A0ABS5TSU5</accession>
<reference evidence="3 4" key="1">
    <citation type="submission" date="2021-05" db="EMBL/GenBank/DDBJ databases">
        <title>Kineosporia and Streptomyces sp. nov. two new marine actinobacteria isolated from Coral.</title>
        <authorList>
            <person name="Buangrab K."/>
            <person name="Sutthacheep M."/>
            <person name="Yeemin T."/>
            <person name="Harunari E."/>
            <person name="Igarashi Y."/>
            <person name="Kanchanasin P."/>
            <person name="Tanasupawat S."/>
            <person name="Phongsopitanun W."/>
        </authorList>
    </citation>
    <scope>NUCLEOTIDE SEQUENCE [LARGE SCALE GENOMIC DNA]</scope>
    <source>
        <strain evidence="3 4">J2-2</strain>
    </source>
</reference>
<dbReference type="Proteomes" id="UP001197247">
    <property type="component" value="Unassembled WGS sequence"/>
</dbReference>
<keyword evidence="4" id="KW-1185">Reference proteome</keyword>
<dbReference type="InterPro" id="IPR000835">
    <property type="entry name" value="HTH_MarR-typ"/>
</dbReference>
<dbReference type="InterPro" id="IPR036390">
    <property type="entry name" value="WH_DNA-bd_sf"/>
</dbReference>
<evidence type="ECO:0000313" key="4">
    <source>
        <dbReference type="Proteomes" id="UP001197247"/>
    </source>
</evidence>
<dbReference type="EMBL" id="JAHBAY010000021">
    <property type="protein sequence ID" value="MBT0773883.1"/>
    <property type="molecule type" value="Genomic_DNA"/>
</dbReference>